<dbReference type="AlphaFoldDB" id="A0A5J4R4U6"/>
<proteinExistence type="predicted"/>
<protein>
    <recommendedName>
        <fullName evidence="1">Schlafen AlbA-2 domain-containing protein</fullName>
    </recommendedName>
</protein>
<dbReference type="InterPro" id="IPR038475">
    <property type="entry name" value="RecG_C_sf"/>
</dbReference>
<dbReference type="InterPro" id="IPR038461">
    <property type="entry name" value="Schlafen_AlbA_2_dom_sf"/>
</dbReference>
<evidence type="ECO:0000259" key="1">
    <source>
        <dbReference type="Pfam" id="PF04326"/>
    </source>
</evidence>
<organism evidence="2">
    <name type="scientific">termite gut metagenome</name>
    <dbReference type="NCBI Taxonomy" id="433724"/>
    <lineage>
        <taxon>unclassified sequences</taxon>
        <taxon>metagenomes</taxon>
        <taxon>organismal metagenomes</taxon>
    </lineage>
</organism>
<accession>A0A5J4R4U6</accession>
<comment type="caution">
    <text evidence="2">The sequence shown here is derived from an EMBL/GenBank/DDBJ whole genome shotgun (WGS) entry which is preliminary data.</text>
</comment>
<dbReference type="InterPro" id="IPR007421">
    <property type="entry name" value="Schlafen_AlbA_2_dom"/>
</dbReference>
<name>A0A5J4R4U6_9ZZZZ</name>
<sequence length="440" mass="49999">MPEQQNIEYKQSWHDDYLKWICGFANTQGGKIYIGKDDFGNVIGLEDYKKLMDDIPNKIKNYMGITSEVNLLQEDGKFFIEIIVFPYSVPISLRGRYYYRSGSVKQELTGTSLNEFLLKRAGHTWDDVIETRATFNDVDEKTVKTFLRMSEQAGRLPDSAGFSIPELLEKLRLTENGQLKRAAIILFGKDPGKFYPNTFVKIGKFGENDADIVFQETEEGNIITVLEAVLQQLNHKFLIRNISFEGMNRIEACEYPIPALREMLLNALIHRTYMGAPTQIRVYDNKLYVWNDGSLPEGITLDELKGFHSSRPRNPVIAEACFKGGYIDSWGSGTMKIVNACKEANLPEPEMDEQFGGFIVKLFKDTFSEEQLQKKGLNVRQIKAVLFVKKNGSIANKEYQEIAETSERTALRDLDDLIVKGVLSKEGEKKGSLYKLKVGG</sequence>
<dbReference type="PANTHER" id="PTHR30595">
    <property type="entry name" value="GLPR-RELATED TRANSCRIPTIONAL REPRESSOR"/>
    <property type="match status" value="1"/>
</dbReference>
<dbReference type="Gene3D" id="1.10.10.10">
    <property type="entry name" value="Winged helix-like DNA-binding domain superfamily/Winged helix DNA-binding domain"/>
    <property type="match status" value="1"/>
</dbReference>
<dbReference type="PANTHER" id="PTHR30595:SF6">
    <property type="entry name" value="SCHLAFEN ALBA-2 DOMAIN-CONTAINING PROTEIN"/>
    <property type="match status" value="1"/>
</dbReference>
<dbReference type="Pfam" id="PF13749">
    <property type="entry name" value="HATPase_c_4"/>
    <property type="match status" value="1"/>
</dbReference>
<dbReference type="Gene3D" id="3.30.950.30">
    <property type="entry name" value="Schlafen, AAA domain"/>
    <property type="match status" value="1"/>
</dbReference>
<dbReference type="Gene3D" id="3.30.565.60">
    <property type="match status" value="1"/>
</dbReference>
<gene>
    <name evidence="2" type="ORF">EZS27_022416</name>
</gene>
<dbReference type="Pfam" id="PF04326">
    <property type="entry name" value="SLFN_AlbA_2"/>
    <property type="match status" value="1"/>
</dbReference>
<reference evidence="2" key="1">
    <citation type="submission" date="2019-03" db="EMBL/GenBank/DDBJ databases">
        <title>Single cell metagenomics reveals metabolic interactions within the superorganism composed of flagellate Streblomastix strix and complex community of Bacteroidetes bacteria on its surface.</title>
        <authorList>
            <person name="Treitli S.C."/>
            <person name="Kolisko M."/>
            <person name="Husnik F."/>
            <person name="Keeling P."/>
            <person name="Hampl V."/>
        </authorList>
    </citation>
    <scope>NUCLEOTIDE SEQUENCE</scope>
    <source>
        <strain evidence="2">STM</strain>
    </source>
</reference>
<dbReference type="InterPro" id="IPR036388">
    <property type="entry name" value="WH-like_DNA-bd_sf"/>
</dbReference>
<evidence type="ECO:0000313" key="2">
    <source>
        <dbReference type="EMBL" id="KAA6328712.1"/>
    </source>
</evidence>
<feature type="domain" description="Schlafen AlbA-2" evidence="1">
    <location>
        <begin position="3"/>
        <end position="108"/>
    </location>
</feature>
<dbReference type="EMBL" id="SNRY01001772">
    <property type="protein sequence ID" value="KAA6328712.1"/>
    <property type="molecule type" value="Genomic_DNA"/>
</dbReference>